<gene>
    <name evidence="2" type="ORF">CBG56_03875</name>
</gene>
<reference evidence="2 3" key="1">
    <citation type="submission" date="2017-06" db="EMBL/GenBank/DDBJ databases">
        <title>Draft genome sequence of Fusobacterium nucleatum subsp. polymorphum KCOM 1274 (=ChDC F309).</title>
        <authorList>
            <person name="Kook J.-K."/>
            <person name="Park S.-N."/>
            <person name="Lim Y.K."/>
            <person name="Roh H."/>
        </authorList>
    </citation>
    <scope>NUCLEOTIDE SEQUENCE [LARGE SCALE GENOMIC DNA]</scope>
    <source>
        <strain evidence="3">KCOM 1274 (ChDC F309)</strain>
    </source>
</reference>
<accession>A0A2C6CEL5</accession>
<name>A0A2C6CEL5_FUSNP</name>
<protein>
    <submittedName>
        <fullName evidence="2">Cell surface protein</fullName>
    </submittedName>
</protein>
<keyword evidence="1" id="KW-0175">Coiled coil</keyword>
<dbReference type="AlphaFoldDB" id="A0A2C6CEL5"/>
<dbReference type="Proteomes" id="UP000224507">
    <property type="component" value="Unassembled WGS sequence"/>
</dbReference>
<evidence type="ECO:0000313" key="2">
    <source>
        <dbReference type="EMBL" id="PHI17256.1"/>
    </source>
</evidence>
<organism evidence="2 3">
    <name type="scientific">Fusobacterium nucleatum subsp. polymorphum</name>
    <name type="common">Fusobacterium polymorphum</name>
    <dbReference type="NCBI Taxonomy" id="76857"/>
    <lineage>
        <taxon>Bacteria</taxon>
        <taxon>Fusobacteriati</taxon>
        <taxon>Fusobacteriota</taxon>
        <taxon>Fusobacteriia</taxon>
        <taxon>Fusobacteriales</taxon>
        <taxon>Fusobacteriaceae</taxon>
        <taxon>Fusobacterium</taxon>
    </lineage>
</organism>
<sequence>MMLMFWKVLGAISLFNLLKSNQNDSNLNYEIEELKEKVNYLERDKKRSELKKEIKNLKYNISKIDREIDNWDCGVEAPYFQNLCEEVAQLELKLFKLEHELEHLDSYY</sequence>
<feature type="coiled-coil region" evidence="1">
    <location>
        <begin position="24"/>
        <end position="100"/>
    </location>
</feature>
<proteinExistence type="predicted"/>
<evidence type="ECO:0000313" key="3">
    <source>
        <dbReference type="Proteomes" id="UP000224507"/>
    </source>
</evidence>
<evidence type="ECO:0000256" key="1">
    <source>
        <dbReference type="SAM" id="Coils"/>
    </source>
</evidence>
<comment type="caution">
    <text evidence="2">The sequence shown here is derived from an EMBL/GenBank/DDBJ whole genome shotgun (WGS) entry which is preliminary data.</text>
</comment>
<dbReference type="EMBL" id="NIRO01000002">
    <property type="protein sequence ID" value="PHI17256.1"/>
    <property type="molecule type" value="Genomic_DNA"/>
</dbReference>